<accession>A0A1M4U655</accession>
<dbReference type="OrthoDB" id="9794400at2"/>
<dbReference type="EMBL" id="FQVL01000001">
    <property type="protein sequence ID" value="SHE52123.1"/>
    <property type="molecule type" value="Genomic_DNA"/>
</dbReference>
<evidence type="ECO:0000313" key="5">
    <source>
        <dbReference type="EMBL" id="SHE52123.1"/>
    </source>
</evidence>
<dbReference type="InterPro" id="IPR029026">
    <property type="entry name" value="tRNA_m1G_MTases_N"/>
</dbReference>
<dbReference type="SUPFAM" id="SSF55315">
    <property type="entry name" value="L30e-like"/>
    <property type="match status" value="1"/>
</dbReference>
<keyword evidence="6" id="KW-1185">Reference proteome</keyword>
<dbReference type="InterPro" id="IPR001537">
    <property type="entry name" value="SpoU_MeTrfase"/>
</dbReference>
<keyword evidence="2 5" id="KW-0489">Methyltransferase</keyword>
<dbReference type="GO" id="GO:0008173">
    <property type="term" value="F:RNA methyltransferase activity"/>
    <property type="evidence" value="ECO:0007669"/>
    <property type="project" value="InterPro"/>
</dbReference>
<dbReference type="InterPro" id="IPR029028">
    <property type="entry name" value="Alpha/beta_knot_MTases"/>
</dbReference>
<dbReference type="Pfam" id="PF22435">
    <property type="entry name" value="MRM3-like_sub_bind"/>
    <property type="match status" value="1"/>
</dbReference>
<feature type="domain" description="RNA 2-O ribose methyltransferase substrate binding" evidence="4">
    <location>
        <begin position="34"/>
        <end position="107"/>
    </location>
</feature>
<organism evidence="5 6">
    <name type="scientific">Seinonella peptonophila</name>
    <dbReference type="NCBI Taxonomy" id="112248"/>
    <lineage>
        <taxon>Bacteria</taxon>
        <taxon>Bacillati</taxon>
        <taxon>Bacillota</taxon>
        <taxon>Bacilli</taxon>
        <taxon>Bacillales</taxon>
        <taxon>Thermoactinomycetaceae</taxon>
        <taxon>Seinonella</taxon>
    </lineage>
</organism>
<dbReference type="PANTHER" id="PTHR43191">
    <property type="entry name" value="RRNA METHYLTRANSFERASE 3"/>
    <property type="match status" value="1"/>
</dbReference>
<protein>
    <submittedName>
        <fullName evidence="5">RNA methyltransferase, TrmH family</fullName>
    </submittedName>
</protein>
<dbReference type="InterPro" id="IPR013123">
    <property type="entry name" value="SpoU_subst-bd"/>
</dbReference>
<dbReference type="RefSeq" id="WP_073152365.1">
    <property type="nucleotide sequence ID" value="NZ_FQVL01000001.1"/>
</dbReference>
<dbReference type="Proteomes" id="UP000184476">
    <property type="component" value="Unassembled WGS sequence"/>
</dbReference>
<evidence type="ECO:0000259" key="4">
    <source>
        <dbReference type="SMART" id="SM00967"/>
    </source>
</evidence>
<dbReference type="InterPro" id="IPR051259">
    <property type="entry name" value="rRNA_Methyltransferase"/>
</dbReference>
<reference evidence="5 6" key="1">
    <citation type="submission" date="2016-11" db="EMBL/GenBank/DDBJ databases">
        <authorList>
            <person name="Jaros S."/>
            <person name="Januszkiewicz K."/>
            <person name="Wedrychowicz H."/>
        </authorList>
    </citation>
    <scope>NUCLEOTIDE SEQUENCE [LARGE SCALE GENOMIC DNA]</scope>
    <source>
        <strain evidence="5 6">DSM 44666</strain>
    </source>
</reference>
<dbReference type="AlphaFoldDB" id="A0A1M4U655"/>
<evidence type="ECO:0000256" key="1">
    <source>
        <dbReference type="ARBA" id="ARBA00007228"/>
    </source>
</evidence>
<dbReference type="Gene3D" id="3.30.1330.30">
    <property type="match status" value="1"/>
</dbReference>
<evidence type="ECO:0000256" key="3">
    <source>
        <dbReference type="ARBA" id="ARBA00022679"/>
    </source>
</evidence>
<dbReference type="Pfam" id="PF00588">
    <property type="entry name" value="SpoU_methylase"/>
    <property type="match status" value="1"/>
</dbReference>
<dbReference type="GO" id="GO:0006396">
    <property type="term" value="P:RNA processing"/>
    <property type="evidence" value="ECO:0007669"/>
    <property type="project" value="InterPro"/>
</dbReference>
<name>A0A1M4U655_9BACL</name>
<dbReference type="SMART" id="SM00967">
    <property type="entry name" value="SpoU_sub_bind"/>
    <property type="match status" value="1"/>
</dbReference>
<dbReference type="CDD" id="cd18095">
    <property type="entry name" value="SpoU-like_rRNA-MTase"/>
    <property type="match status" value="1"/>
</dbReference>
<sequence>MNNPNYISSKQNERIKNWRKLRTRKGRQQFGSFIIEGEKLVLEAVRSNMNFRSLILSTDQSSWLEQNKHLFSDELSIYLLESPLFRTIVETEHPQGMAAEVDLPVETSISQRIPRQQETHILLDRIQDPGNLGAIFRTVEALGGDYIWLSEGCVDPLNPKVVRSAMGSLFRVPYAHVEMTDCISYLEQQGVTIYLTSPYAAERVESIQLPSRVGFLLGNESEGVANEFVKRNLRQVSITMSGEAESLNVSMTAGLLLYERRRSFIN</sequence>
<dbReference type="Gene3D" id="3.40.1280.10">
    <property type="match status" value="1"/>
</dbReference>
<keyword evidence="3 5" id="KW-0808">Transferase</keyword>
<dbReference type="GO" id="GO:0005737">
    <property type="term" value="C:cytoplasm"/>
    <property type="evidence" value="ECO:0007669"/>
    <property type="project" value="UniProtKB-ARBA"/>
</dbReference>
<dbReference type="STRING" id="112248.SAMN05444392_101828"/>
<dbReference type="InterPro" id="IPR053888">
    <property type="entry name" value="MRM3-like_sub_bind"/>
</dbReference>
<dbReference type="InterPro" id="IPR029064">
    <property type="entry name" value="Ribosomal_eL30-like_sf"/>
</dbReference>
<gene>
    <name evidence="5" type="ORF">SAMN05444392_101828</name>
</gene>
<evidence type="ECO:0000256" key="2">
    <source>
        <dbReference type="ARBA" id="ARBA00022603"/>
    </source>
</evidence>
<dbReference type="PANTHER" id="PTHR43191:SF2">
    <property type="entry name" value="RRNA METHYLTRANSFERASE 3, MITOCHONDRIAL"/>
    <property type="match status" value="1"/>
</dbReference>
<dbReference type="GO" id="GO:0003723">
    <property type="term" value="F:RNA binding"/>
    <property type="evidence" value="ECO:0007669"/>
    <property type="project" value="InterPro"/>
</dbReference>
<evidence type="ECO:0000313" key="6">
    <source>
        <dbReference type="Proteomes" id="UP000184476"/>
    </source>
</evidence>
<comment type="similarity">
    <text evidence="1">Belongs to the class IV-like SAM-binding methyltransferase superfamily. RNA methyltransferase TrmH family.</text>
</comment>
<dbReference type="SUPFAM" id="SSF75217">
    <property type="entry name" value="alpha/beta knot"/>
    <property type="match status" value="1"/>
</dbReference>
<dbReference type="GO" id="GO:0032259">
    <property type="term" value="P:methylation"/>
    <property type="evidence" value="ECO:0007669"/>
    <property type="project" value="UniProtKB-KW"/>
</dbReference>
<proteinExistence type="inferred from homology"/>